<dbReference type="EMBL" id="CP036433">
    <property type="protein sequence ID" value="QDU95949.1"/>
    <property type="molecule type" value="Genomic_DNA"/>
</dbReference>
<reference evidence="1 2" key="1">
    <citation type="submission" date="2019-02" db="EMBL/GenBank/DDBJ databases">
        <title>Deep-cultivation of Planctomycetes and their phenomic and genomic characterization uncovers novel biology.</title>
        <authorList>
            <person name="Wiegand S."/>
            <person name="Jogler M."/>
            <person name="Boedeker C."/>
            <person name="Pinto D."/>
            <person name="Vollmers J."/>
            <person name="Rivas-Marin E."/>
            <person name="Kohn T."/>
            <person name="Peeters S.H."/>
            <person name="Heuer A."/>
            <person name="Rast P."/>
            <person name="Oberbeckmann S."/>
            <person name="Bunk B."/>
            <person name="Jeske O."/>
            <person name="Meyerdierks A."/>
            <person name="Storesund J.E."/>
            <person name="Kallscheuer N."/>
            <person name="Luecker S."/>
            <person name="Lage O.M."/>
            <person name="Pohl T."/>
            <person name="Merkel B.J."/>
            <person name="Hornburger P."/>
            <person name="Mueller R.-W."/>
            <person name="Bruemmer F."/>
            <person name="Labrenz M."/>
            <person name="Spormann A.M."/>
            <person name="Op den Camp H."/>
            <person name="Overmann J."/>
            <person name="Amann R."/>
            <person name="Jetten M.S.M."/>
            <person name="Mascher T."/>
            <person name="Medema M.H."/>
            <person name="Devos D.P."/>
            <person name="Kaster A.-K."/>
            <person name="Ovreas L."/>
            <person name="Rohde M."/>
            <person name="Galperin M.Y."/>
            <person name="Jogler C."/>
        </authorList>
    </citation>
    <scope>NUCLEOTIDE SEQUENCE [LARGE SCALE GENOMIC DNA]</scope>
    <source>
        <strain evidence="1 2">Pla85_3_4</strain>
    </source>
</reference>
<proteinExistence type="predicted"/>
<evidence type="ECO:0000313" key="2">
    <source>
        <dbReference type="Proteomes" id="UP000317648"/>
    </source>
</evidence>
<keyword evidence="2" id="KW-1185">Reference proteome</keyword>
<dbReference type="AlphaFoldDB" id="A0A518DVU0"/>
<gene>
    <name evidence="1" type="ORF">Pla8534_37680</name>
</gene>
<accession>A0A518DVU0</accession>
<sequence length="265" mass="29461">MNRPVVEGVVFEVQDAAPREVYFQALAMFRKVNRLCFESVRSTSSEPAPPKGEIRPYDVRLMVLAAAERLQRVKQEFGIVEESVRPPRDVTKRPTDVFHALIAVNRQLNLLLDEKFAPCDVYEQITLAMSYASRLRSRFPGSRIPDSPPLVEGRTSADVYRGLLACFQQIEIIANESGLKILNLSDQAASGDEAAASDLFDLAALLVGELRHLHARSDAGGPLREAYYPGEISFSQLDRRVGLLHAQLQELAQLTRAAREQGSAE</sequence>
<name>A0A518DVU0_9BACT</name>
<protein>
    <submittedName>
        <fullName evidence="1">Uncharacterized protein</fullName>
    </submittedName>
</protein>
<dbReference type="KEGG" id="lcre:Pla8534_37680"/>
<evidence type="ECO:0000313" key="1">
    <source>
        <dbReference type="EMBL" id="QDU95949.1"/>
    </source>
</evidence>
<organism evidence="1 2">
    <name type="scientific">Lignipirellula cremea</name>
    <dbReference type="NCBI Taxonomy" id="2528010"/>
    <lineage>
        <taxon>Bacteria</taxon>
        <taxon>Pseudomonadati</taxon>
        <taxon>Planctomycetota</taxon>
        <taxon>Planctomycetia</taxon>
        <taxon>Pirellulales</taxon>
        <taxon>Pirellulaceae</taxon>
        <taxon>Lignipirellula</taxon>
    </lineage>
</organism>
<dbReference type="Proteomes" id="UP000317648">
    <property type="component" value="Chromosome"/>
</dbReference>